<dbReference type="SUPFAM" id="SSF57701">
    <property type="entry name" value="Zn2/Cys6 DNA-binding domain"/>
    <property type="match status" value="1"/>
</dbReference>
<dbReference type="OrthoDB" id="424974at2759"/>
<dbReference type="PANTHER" id="PTHR31001">
    <property type="entry name" value="UNCHARACTERIZED TRANSCRIPTIONAL REGULATORY PROTEIN"/>
    <property type="match status" value="1"/>
</dbReference>
<dbReference type="SMART" id="SM00906">
    <property type="entry name" value="Fungal_trans"/>
    <property type="match status" value="1"/>
</dbReference>
<dbReference type="Pfam" id="PF00172">
    <property type="entry name" value="Zn_clus"/>
    <property type="match status" value="1"/>
</dbReference>
<gene>
    <name evidence="5 7" type="ORF">BDZ99DRAFT_396642</name>
</gene>
<comment type="subcellular location">
    <subcellularLocation>
        <location evidence="1">Nucleus</location>
    </subcellularLocation>
</comment>
<dbReference type="InterPro" id="IPR007219">
    <property type="entry name" value="XnlR_reg_dom"/>
</dbReference>
<dbReference type="GO" id="GO:0006351">
    <property type="term" value="P:DNA-templated transcription"/>
    <property type="evidence" value="ECO:0007669"/>
    <property type="project" value="InterPro"/>
</dbReference>
<feature type="domain" description="Zn(2)-C6 fungal-type" evidence="4">
    <location>
        <begin position="20"/>
        <end position="49"/>
    </location>
</feature>
<reference evidence="7" key="2">
    <citation type="submission" date="2020-04" db="EMBL/GenBank/DDBJ databases">
        <authorList>
            <consortium name="NCBI Genome Project"/>
        </authorList>
    </citation>
    <scope>NUCLEOTIDE SEQUENCE</scope>
    <source>
        <strain evidence="7">CBS 304.34</strain>
    </source>
</reference>
<evidence type="ECO:0000313" key="7">
    <source>
        <dbReference type="RefSeq" id="XP_033572156.1"/>
    </source>
</evidence>
<proteinExistence type="predicted"/>
<keyword evidence="2" id="KW-0479">Metal-binding</keyword>
<evidence type="ECO:0000259" key="4">
    <source>
        <dbReference type="PROSITE" id="PS50048"/>
    </source>
</evidence>
<dbReference type="CDD" id="cd00067">
    <property type="entry name" value="GAL4"/>
    <property type="match status" value="1"/>
</dbReference>
<dbReference type="AlphaFoldDB" id="A0A6A6Y8P6"/>
<accession>A0A6A6Y8P6</accession>
<dbReference type="GO" id="GO:0008270">
    <property type="term" value="F:zinc ion binding"/>
    <property type="evidence" value="ECO:0007669"/>
    <property type="project" value="InterPro"/>
</dbReference>
<dbReference type="GO" id="GO:0003677">
    <property type="term" value="F:DNA binding"/>
    <property type="evidence" value="ECO:0007669"/>
    <property type="project" value="InterPro"/>
</dbReference>
<evidence type="ECO:0000256" key="2">
    <source>
        <dbReference type="ARBA" id="ARBA00022723"/>
    </source>
</evidence>
<evidence type="ECO:0000256" key="1">
    <source>
        <dbReference type="ARBA" id="ARBA00004123"/>
    </source>
</evidence>
<evidence type="ECO:0000313" key="5">
    <source>
        <dbReference type="EMBL" id="KAF2805192.1"/>
    </source>
</evidence>
<keyword evidence="3" id="KW-0539">Nucleus</keyword>
<sequence>MPRSEPESELPQTRRWISRSCHSCNSKKIRCDKREPCSSCTRTGRPCVYPPSGPRKRRAKETIIADMASRISGLEKSLNEARNQGALISTIPTYTTASLTPSTTAANSDDLSERSNGGILVQKGSSSQYFNEVFISRVIEEERNIESALTPPQTASPQPPVVSPFNATGILSSAFLSVAPASFYPNTQLAVRLWKIYVDNVEGTAGFKLLHLPTDEVKVYSTINDPSTASLENLALSFAIYFTSTVTLEDPEAHVTLGQDRNTFLLQCKVGLEQAFAHGDFLDRPTMTGLHALAIYLSALRVHNRGKGIWILNGLAIRIAESLGLHRDGERLGLSPFQSEIRRRLWWHLLSRDGRSGEDYGLQNTNNLVPVSEVSLPINVDDTDLYLEMQHLPAPKEGWTTMTFSLINIGLTKSIQKLAAIAASSTSSSPPSEQVRANIIQENKVRIEKSLAHCNPVIPQQRLTITCSRFLLRKLDFVTRLQWALLQRAGTPVDFATEENLIEALAILGPRIYNEDGMLKQYTWARKAYPQYHVTMYVLWHLCVKPEGPNIGRAWEAVEPLFSQELWDESTIGFGPKSAVLVALKAKAKSVRENIQRLNPGKDARTSDSRSRPVSGEGVSVYRFEDTGSDDFALNTDIDEWPNWEALVRGFQLDSPNAFWQGGGLDGT</sequence>
<keyword evidence="6" id="KW-1185">Reference proteome</keyword>
<dbReference type="GeneID" id="54456895"/>
<dbReference type="InterPro" id="IPR050613">
    <property type="entry name" value="Sec_Metabolite_Reg"/>
</dbReference>
<dbReference type="SMART" id="SM00066">
    <property type="entry name" value="GAL4"/>
    <property type="match status" value="1"/>
</dbReference>
<dbReference type="Proteomes" id="UP000504636">
    <property type="component" value="Unplaced"/>
</dbReference>
<dbReference type="InterPro" id="IPR036864">
    <property type="entry name" value="Zn2-C6_fun-type_DNA-bd_sf"/>
</dbReference>
<protein>
    <recommendedName>
        <fullName evidence="4">Zn(2)-C6 fungal-type domain-containing protein</fullName>
    </recommendedName>
</protein>
<dbReference type="Gene3D" id="4.10.240.10">
    <property type="entry name" value="Zn(2)-C6 fungal-type DNA-binding domain"/>
    <property type="match status" value="1"/>
</dbReference>
<dbReference type="CDD" id="cd12148">
    <property type="entry name" value="fungal_TF_MHR"/>
    <property type="match status" value="1"/>
</dbReference>
<dbReference type="InterPro" id="IPR001138">
    <property type="entry name" value="Zn2Cys6_DnaBD"/>
</dbReference>
<organism evidence="5">
    <name type="scientific">Mytilinidion resinicola</name>
    <dbReference type="NCBI Taxonomy" id="574789"/>
    <lineage>
        <taxon>Eukaryota</taxon>
        <taxon>Fungi</taxon>
        <taxon>Dikarya</taxon>
        <taxon>Ascomycota</taxon>
        <taxon>Pezizomycotina</taxon>
        <taxon>Dothideomycetes</taxon>
        <taxon>Pleosporomycetidae</taxon>
        <taxon>Mytilinidiales</taxon>
        <taxon>Mytilinidiaceae</taxon>
        <taxon>Mytilinidion</taxon>
    </lineage>
</organism>
<dbReference type="GO" id="GO:0000981">
    <property type="term" value="F:DNA-binding transcription factor activity, RNA polymerase II-specific"/>
    <property type="evidence" value="ECO:0007669"/>
    <property type="project" value="InterPro"/>
</dbReference>
<dbReference type="Pfam" id="PF04082">
    <property type="entry name" value="Fungal_trans"/>
    <property type="match status" value="1"/>
</dbReference>
<evidence type="ECO:0000256" key="3">
    <source>
        <dbReference type="ARBA" id="ARBA00023242"/>
    </source>
</evidence>
<dbReference type="GO" id="GO:0005634">
    <property type="term" value="C:nucleus"/>
    <property type="evidence" value="ECO:0007669"/>
    <property type="project" value="UniProtKB-SubCell"/>
</dbReference>
<reference evidence="7" key="3">
    <citation type="submission" date="2025-04" db="UniProtKB">
        <authorList>
            <consortium name="RefSeq"/>
        </authorList>
    </citation>
    <scope>IDENTIFICATION</scope>
    <source>
        <strain evidence="7">CBS 304.34</strain>
    </source>
</reference>
<dbReference type="PROSITE" id="PS50048">
    <property type="entry name" value="ZN2_CY6_FUNGAL_2"/>
    <property type="match status" value="1"/>
</dbReference>
<dbReference type="EMBL" id="MU003710">
    <property type="protein sequence ID" value="KAF2805192.1"/>
    <property type="molecule type" value="Genomic_DNA"/>
</dbReference>
<dbReference type="RefSeq" id="XP_033572156.1">
    <property type="nucleotide sequence ID" value="XM_033716002.1"/>
</dbReference>
<name>A0A6A6Y8P6_9PEZI</name>
<reference evidence="5 7" key="1">
    <citation type="journal article" date="2020" name="Stud. Mycol.">
        <title>101 Dothideomycetes genomes: a test case for predicting lifestyles and emergence of pathogens.</title>
        <authorList>
            <person name="Haridas S."/>
            <person name="Albert R."/>
            <person name="Binder M."/>
            <person name="Bloem J."/>
            <person name="Labutti K."/>
            <person name="Salamov A."/>
            <person name="Andreopoulos B."/>
            <person name="Baker S."/>
            <person name="Barry K."/>
            <person name="Bills G."/>
            <person name="Bluhm B."/>
            <person name="Cannon C."/>
            <person name="Castanera R."/>
            <person name="Culley D."/>
            <person name="Daum C."/>
            <person name="Ezra D."/>
            <person name="Gonzalez J."/>
            <person name="Henrissat B."/>
            <person name="Kuo A."/>
            <person name="Liang C."/>
            <person name="Lipzen A."/>
            <person name="Lutzoni F."/>
            <person name="Magnuson J."/>
            <person name="Mondo S."/>
            <person name="Nolan M."/>
            <person name="Ohm R."/>
            <person name="Pangilinan J."/>
            <person name="Park H.-J."/>
            <person name="Ramirez L."/>
            <person name="Alfaro M."/>
            <person name="Sun H."/>
            <person name="Tritt A."/>
            <person name="Yoshinaga Y."/>
            <person name="Zwiers L.-H."/>
            <person name="Turgeon B."/>
            <person name="Goodwin S."/>
            <person name="Spatafora J."/>
            <person name="Crous P."/>
            <person name="Grigoriev I."/>
        </authorList>
    </citation>
    <scope>NUCLEOTIDE SEQUENCE</scope>
    <source>
        <strain evidence="5 7">CBS 304.34</strain>
    </source>
</reference>
<dbReference type="PANTHER" id="PTHR31001:SF57">
    <property type="entry name" value="ZN(II)2CYS6 TRANSCRIPTION FACTOR (EUROFUNG)"/>
    <property type="match status" value="1"/>
</dbReference>
<evidence type="ECO:0000313" key="6">
    <source>
        <dbReference type="Proteomes" id="UP000504636"/>
    </source>
</evidence>